<organism evidence="3 4">
    <name type="scientific">Rhodonia placenta</name>
    <dbReference type="NCBI Taxonomy" id="104341"/>
    <lineage>
        <taxon>Eukaryota</taxon>
        <taxon>Fungi</taxon>
        <taxon>Dikarya</taxon>
        <taxon>Basidiomycota</taxon>
        <taxon>Agaricomycotina</taxon>
        <taxon>Agaricomycetes</taxon>
        <taxon>Polyporales</taxon>
        <taxon>Adustoporiaceae</taxon>
        <taxon>Rhodonia</taxon>
    </lineage>
</organism>
<feature type="region of interest" description="Disordered" evidence="1">
    <location>
        <begin position="553"/>
        <end position="606"/>
    </location>
</feature>
<evidence type="ECO:0000313" key="4">
    <source>
        <dbReference type="Proteomes" id="UP000639403"/>
    </source>
</evidence>
<accession>A0A8H7U2D6</accession>
<proteinExistence type="predicted"/>
<dbReference type="Proteomes" id="UP000639403">
    <property type="component" value="Unassembled WGS sequence"/>
</dbReference>
<reference evidence="3" key="1">
    <citation type="submission" date="2020-11" db="EMBL/GenBank/DDBJ databases">
        <authorList>
            <person name="Koelle M."/>
            <person name="Horta M.A.C."/>
            <person name="Nowrousian M."/>
            <person name="Ohm R.A."/>
            <person name="Benz P."/>
            <person name="Pilgard A."/>
        </authorList>
    </citation>
    <scope>NUCLEOTIDE SEQUENCE</scope>
    <source>
        <strain evidence="3">FPRL280</strain>
    </source>
</reference>
<feature type="chain" id="PRO_5034586143" evidence="2">
    <location>
        <begin position="18"/>
        <end position="606"/>
    </location>
</feature>
<feature type="compositionally biased region" description="Low complexity" evidence="1">
    <location>
        <begin position="223"/>
        <end position="233"/>
    </location>
</feature>
<dbReference type="EMBL" id="JADOXO010000071">
    <property type="protein sequence ID" value="KAF9815445.1"/>
    <property type="molecule type" value="Genomic_DNA"/>
</dbReference>
<protein>
    <submittedName>
        <fullName evidence="3">Uncharacterized protein</fullName>
    </submittedName>
</protein>
<evidence type="ECO:0000313" key="3">
    <source>
        <dbReference type="EMBL" id="KAF9815445.1"/>
    </source>
</evidence>
<dbReference type="InterPro" id="IPR038921">
    <property type="entry name" value="YOR389W-like"/>
</dbReference>
<keyword evidence="2" id="KW-0732">Signal</keyword>
<reference evidence="3" key="2">
    <citation type="journal article" name="Front. Microbiol.">
        <title>Degradative Capacity of Two Strains of Rhodonia placenta: From Phenotype to Genotype.</title>
        <authorList>
            <person name="Kolle M."/>
            <person name="Horta M.A.C."/>
            <person name="Nowrousian M."/>
            <person name="Ohm R.A."/>
            <person name="Benz J.P."/>
            <person name="Pilgard A."/>
        </authorList>
    </citation>
    <scope>NUCLEOTIDE SEQUENCE</scope>
    <source>
        <strain evidence="3">FPRL280</strain>
    </source>
</reference>
<evidence type="ECO:0000256" key="1">
    <source>
        <dbReference type="SAM" id="MobiDB-lite"/>
    </source>
</evidence>
<dbReference type="PANTHER" id="PTHR35204">
    <property type="entry name" value="YALI0A21131P"/>
    <property type="match status" value="1"/>
</dbReference>
<evidence type="ECO:0000256" key="2">
    <source>
        <dbReference type="SAM" id="SignalP"/>
    </source>
</evidence>
<dbReference type="PANTHER" id="PTHR35204:SF1">
    <property type="entry name" value="ENTEROTOXIN"/>
    <property type="match status" value="1"/>
</dbReference>
<comment type="caution">
    <text evidence="3">The sequence shown here is derived from an EMBL/GenBank/DDBJ whole genome shotgun (WGS) entry which is preliminary data.</text>
</comment>
<sequence>MLLPFLVACCSGAVVLASQHPLSPPPLQFDNSSAPFIFNSLSSLLVQWPNTYHGNGHTVIPGILEPYTLLYHARKDTASPPPSPEWFAFDPEMSYGIMAGRGGQTFLHTYRNIRPARIVYFDGMSAALNQMGWLDSQEILINNGSDRSDGYPSFNEYDRARKLCAWGQEFGVEGFVRMNAGFELMWCDFRSPTIQLVSHLNITAPGTPPGSSDMPPGPPPGSGRPVPRTGPPGRDAPTRGRRGGMGGWSPFGMTGFSEWLRAASQRGTVPQPHILLDYASLVTFYHPRLRSLAQTREGQPMRQHRIWTNISDADAQSVVDEIEDVLGRPPWRRVGSGMDWGALTRNVVEEWASRVVQLHEFLGNASAELDSGASVNATATLQFVRRLTYSPLNPFMDTGASSNSTAWDWFGSLSVSSEDMFAEQFPPHRSPPPPPHPVAGANASALRRCMYTATGFLNDPRIHKTPQELLLQASVETVLQRLCSDYGAIFIESMDADEHSPRADVRAMVGRWETRVASLMEWLDWTEWLRCDEVCPRNTVCAMPMWPLANFGRRRRVPGEPEPEPEPEKPEDWKPRCMSLVPEVPSEPGGPRITEIMDARSREGAR</sequence>
<name>A0A8H7U2D6_9APHY</name>
<gene>
    <name evidence="3" type="ORF">IEO21_04616</name>
</gene>
<feature type="compositionally biased region" description="Basic and acidic residues" evidence="1">
    <location>
        <begin position="566"/>
        <end position="575"/>
    </location>
</feature>
<dbReference type="AlphaFoldDB" id="A0A8H7U2D6"/>
<feature type="compositionally biased region" description="Basic and acidic residues" evidence="1">
    <location>
        <begin position="595"/>
        <end position="606"/>
    </location>
</feature>
<feature type="signal peptide" evidence="2">
    <location>
        <begin position="1"/>
        <end position="17"/>
    </location>
</feature>
<feature type="region of interest" description="Disordered" evidence="1">
    <location>
        <begin position="201"/>
        <end position="247"/>
    </location>
</feature>